<dbReference type="EMBL" id="CABIJS010000022">
    <property type="protein sequence ID" value="VUZ39769.1"/>
    <property type="molecule type" value="Genomic_DNA"/>
</dbReference>
<keyword evidence="5 7" id="KW-0472">Membrane</keyword>
<reference evidence="8 9" key="1">
    <citation type="submission" date="2019-07" db="EMBL/GenBank/DDBJ databases">
        <authorList>
            <person name="Jastrzebski P J."/>
            <person name="Paukszto L."/>
            <person name="Jastrzebski P J."/>
        </authorList>
    </citation>
    <scope>NUCLEOTIDE SEQUENCE [LARGE SCALE GENOMIC DNA]</scope>
    <source>
        <strain evidence="8 9">WMS-il1</strain>
    </source>
</reference>
<feature type="transmembrane region" description="Helical" evidence="7">
    <location>
        <begin position="95"/>
        <end position="113"/>
    </location>
</feature>
<dbReference type="PANTHER" id="PTHR13906">
    <property type="entry name" value="PORCUPINE"/>
    <property type="match status" value="1"/>
</dbReference>
<dbReference type="AlphaFoldDB" id="A0A564XYC6"/>
<feature type="transmembrane region" description="Helical" evidence="7">
    <location>
        <begin position="55"/>
        <end position="83"/>
    </location>
</feature>
<evidence type="ECO:0000313" key="8">
    <source>
        <dbReference type="EMBL" id="VUZ39769.1"/>
    </source>
</evidence>
<evidence type="ECO:0000313" key="9">
    <source>
        <dbReference type="Proteomes" id="UP000321570"/>
    </source>
</evidence>
<feature type="transmembrane region" description="Helical" evidence="7">
    <location>
        <begin position="452"/>
        <end position="470"/>
    </location>
</feature>
<dbReference type="InterPro" id="IPR004299">
    <property type="entry name" value="MBOAT_fam"/>
</dbReference>
<evidence type="ECO:0000256" key="1">
    <source>
        <dbReference type="ARBA" id="ARBA00004141"/>
    </source>
</evidence>
<feature type="transmembrane region" description="Helical" evidence="7">
    <location>
        <begin position="305"/>
        <end position="326"/>
    </location>
</feature>
<feature type="transmembrane region" description="Helical" evidence="7">
    <location>
        <begin position="254"/>
        <end position="273"/>
    </location>
</feature>
<feature type="transmembrane region" description="Helical" evidence="7">
    <location>
        <begin position="397"/>
        <end position="414"/>
    </location>
</feature>
<dbReference type="Pfam" id="PF03062">
    <property type="entry name" value="MBOAT"/>
    <property type="match status" value="1"/>
</dbReference>
<dbReference type="GO" id="GO:0030258">
    <property type="term" value="P:lipid modification"/>
    <property type="evidence" value="ECO:0007669"/>
    <property type="project" value="TreeGrafter"/>
</dbReference>
<sequence>MEIDPENFREVQEEQGPFRMDKVIFLFCMLTCCAAGLLFYKFCNISKCSPKVRHIISFSIGFVIVFISYGYRCCHLLIVSSLVYIILKFFSPKRAFWLSFILSMSYSSWAHLYRMQVDYGGYSADVSLPLMVLVQRLTLLAANIWDGQVLMFEESKKEEISDKENDTQKSKKLSKLTPICKKYAILEIPTPLEFFSYCLNFQTILAGPPVAFRDYRIYIEGREAEDKYLTPKQRAYFVKNRDTLLQPKNEMLKYALQAVLFLLIYLGICQIFRPSFYLSETFKNLSFFHKCAYLMFTGFTMRQHYYFAWSLCALGCLAAGFGFNGFDENDKPNYGIVKSFNFKKAEFPRSVKELTDNWNLQTLRWLRITVFDRVPRGIGVFAVFFVSVLWHGFYPGYYLFFISMAWYSSIGITFRRHVRPRILEWLPDTKWVWTKANQREGTSRIYDAITRIVTYFLINYTALAFVILSFNDSIIAWSRFNYAGHMICLVTQLSLMLVFPDKSNYQTKQPQLNAPGKIKKTL</sequence>
<evidence type="ECO:0000256" key="3">
    <source>
        <dbReference type="ARBA" id="ARBA00022692"/>
    </source>
</evidence>
<dbReference type="GO" id="GO:0016020">
    <property type="term" value="C:membrane"/>
    <property type="evidence" value="ECO:0007669"/>
    <property type="project" value="UniProtKB-SubCell"/>
</dbReference>
<gene>
    <name evidence="8" type="ORF">WMSIL1_LOCUS957</name>
</gene>
<dbReference type="InterPro" id="IPR049941">
    <property type="entry name" value="LPLAT_7/PORCN-like"/>
</dbReference>
<dbReference type="GO" id="GO:0016746">
    <property type="term" value="F:acyltransferase activity"/>
    <property type="evidence" value="ECO:0007669"/>
    <property type="project" value="UniProtKB-KW"/>
</dbReference>
<feature type="transmembrane region" description="Helical" evidence="7">
    <location>
        <begin position="482"/>
        <end position="499"/>
    </location>
</feature>
<protein>
    <submittedName>
        <fullName evidence="8">Uncharacterized protein</fullName>
    </submittedName>
</protein>
<accession>A0A564XYC6</accession>
<feature type="transmembrane region" description="Helical" evidence="7">
    <location>
        <begin position="23"/>
        <end position="43"/>
    </location>
</feature>
<dbReference type="PANTHER" id="PTHR13906:SF4">
    <property type="entry name" value="LYSOPHOSPHOLIPID ACYLTRANSFERASE 6"/>
    <property type="match status" value="1"/>
</dbReference>
<proteinExistence type="predicted"/>
<evidence type="ECO:0000256" key="6">
    <source>
        <dbReference type="ARBA" id="ARBA00023315"/>
    </source>
</evidence>
<dbReference type="Proteomes" id="UP000321570">
    <property type="component" value="Unassembled WGS sequence"/>
</dbReference>
<comment type="subcellular location">
    <subcellularLocation>
        <location evidence="1">Membrane</location>
        <topology evidence="1">Multi-pass membrane protein</topology>
    </subcellularLocation>
</comment>
<keyword evidence="2" id="KW-0808">Transferase</keyword>
<name>A0A564XYC6_HYMDI</name>
<organism evidence="8 9">
    <name type="scientific">Hymenolepis diminuta</name>
    <name type="common">Rat tapeworm</name>
    <dbReference type="NCBI Taxonomy" id="6216"/>
    <lineage>
        <taxon>Eukaryota</taxon>
        <taxon>Metazoa</taxon>
        <taxon>Spiralia</taxon>
        <taxon>Lophotrochozoa</taxon>
        <taxon>Platyhelminthes</taxon>
        <taxon>Cestoda</taxon>
        <taxon>Eucestoda</taxon>
        <taxon>Cyclophyllidea</taxon>
        <taxon>Hymenolepididae</taxon>
        <taxon>Hymenolepis</taxon>
    </lineage>
</organism>
<evidence type="ECO:0000256" key="5">
    <source>
        <dbReference type="ARBA" id="ARBA00023136"/>
    </source>
</evidence>
<keyword evidence="4 7" id="KW-1133">Transmembrane helix</keyword>
<evidence type="ECO:0000256" key="7">
    <source>
        <dbReference type="SAM" id="Phobius"/>
    </source>
</evidence>
<keyword evidence="3 7" id="KW-0812">Transmembrane</keyword>
<feature type="transmembrane region" description="Helical" evidence="7">
    <location>
        <begin position="374"/>
        <end position="391"/>
    </location>
</feature>
<evidence type="ECO:0000256" key="2">
    <source>
        <dbReference type="ARBA" id="ARBA00022679"/>
    </source>
</evidence>
<keyword evidence="6" id="KW-0012">Acyltransferase</keyword>
<evidence type="ECO:0000256" key="4">
    <source>
        <dbReference type="ARBA" id="ARBA00022989"/>
    </source>
</evidence>
<keyword evidence="9" id="KW-1185">Reference proteome</keyword>